<proteinExistence type="predicted"/>
<dbReference type="EMBL" id="CAJOBC010006574">
    <property type="protein sequence ID" value="CAF3903600.1"/>
    <property type="molecule type" value="Genomic_DNA"/>
</dbReference>
<dbReference type="InterPro" id="IPR012337">
    <property type="entry name" value="RNaseH-like_sf"/>
</dbReference>
<name>A0A814RWA0_9BILA</name>
<organism evidence="3 5">
    <name type="scientific">Didymodactylos carnosus</name>
    <dbReference type="NCBI Taxonomy" id="1234261"/>
    <lineage>
        <taxon>Eukaryota</taxon>
        <taxon>Metazoa</taxon>
        <taxon>Spiralia</taxon>
        <taxon>Gnathifera</taxon>
        <taxon>Rotifera</taxon>
        <taxon>Eurotatoria</taxon>
        <taxon>Bdelloidea</taxon>
        <taxon>Philodinida</taxon>
        <taxon>Philodinidae</taxon>
        <taxon>Didymodactylos</taxon>
    </lineage>
</organism>
<dbReference type="FunFam" id="3.30.420.10:FF:000032">
    <property type="entry name" value="Retrovirus-related Pol polyprotein from transposon 297-like Protein"/>
    <property type="match status" value="1"/>
</dbReference>
<dbReference type="SUPFAM" id="SSF53098">
    <property type="entry name" value="Ribonuclease H-like"/>
    <property type="match status" value="1"/>
</dbReference>
<dbReference type="PANTHER" id="PTHR37984">
    <property type="entry name" value="PROTEIN CBG26694"/>
    <property type="match status" value="1"/>
</dbReference>
<dbReference type="Pfam" id="PF17921">
    <property type="entry name" value="Integrase_H2C2"/>
    <property type="match status" value="1"/>
</dbReference>
<dbReference type="PROSITE" id="PS50994">
    <property type="entry name" value="INTEGRASE"/>
    <property type="match status" value="1"/>
</dbReference>
<gene>
    <name evidence="3" type="ORF">GPM918_LOCUS20625</name>
    <name evidence="4" type="ORF">SRO942_LOCUS20625</name>
</gene>
<dbReference type="InterPro" id="IPR041588">
    <property type="entry name" value="Integrase_H2C2"/>
</dbReference>
<sequence>MQLRPRNKIINPKTSNSIPSTSLPPISKVSTATPPTDFDITKLKMEQQQDTVILDKIKEIKQDPTTLSYEVVDGLLYKIAPRKSAKNIKLPYLPQSMIPRVMAAYHDHPTSGHFGIRRTWHKLKDRYFWSNMMSTIENYIKSCEKCAKFNIRRTKAPGKLHPITPSEGIFETIGMDFWGPTPHPSTEGNRYVLVVTDYLSKYVIAKAMPNNTAATTAQFIVEDVILKYGVPRKLITDQGSHFKNELMGSITRLCGCKHVFATTYHPQTNGQVERFNATFYPQLAELHDENVNDWDAYLTACVVAYNTGVHATTGYSPFQLMFARQPVLPFDAPKAVIVLTKPNDYWTQINRLMNSYKRSVKYNINYQQQLTKRRYDKGRANPIYHPGDLVFIKQHGKRPKFGELYSGPYKVIQQQHPLAYLVEDEESSIQEQVHVSRIQPVDQK</sequence>
<evidence type="ECO:0000256" key="1">
    <source>
        <dbReference type="SAM" id="MobiDB-lite"/>
    </source>
</evidence>
<evidence type="ECO:0000313" key="3">
    <source>
        <dbReference type="EMBL" id="CAF1139836.1"/>
    </source>
</evidence>
<evidence type="ECO:0000313" key="5">
    <source>
        <dbReference type="Proteomes" id="UP000663829"/>
    </source>
</evidence>
<dbReference type="FunFam" id="1.10.340.70:FF:000001">
    <property type="entry name" value="Retrovirus-related Pol polyprotein from transposon gypsy-like Protein"/>
    <property type="match status" value="1"/>
</dbReference>
<feature type="domain" description="Integrase catalytic" evidence="2">
    <location>
        <begin position="161"/>
        <end position="325"/>
    </location>
</feature>
<dbReference type="OrthoDB" id="413122at2759"/>
<dbReference type="GO" id="GO:0003676">
    <property type="term" value="F:nucleic acid binding"/>
    <property type="evidence" value="ECO:0007669"/>
    <property type="project" value="InterPro"/>
</dbReference>
<dbReference type="InterPro" id="IPR001584">
    <property type="entry name" value="Integrase_cat-core"/>
</dbReference>
<dbReference type="InterPro" id="IPR036397">
    <property type="entry name" value="RNaseH_sf"/>
</dbReference>
<dbReference type="Pfam" id="PF00665">
    <property type="entry name" value="rve"/>
    <property type="match status" value="1"/>
</dbReference>
<dbReference type="Proteomes" id="UP000681722">
    <property type="component" value="Unassembled WGS sequence"/>
</dbReference>
<dbReference type="Proteomes" id="UP000663829">
    <property type="component" value="Unassembled WGS sequence"/>
</dbReference>
<dbReference type="Gene3D" id="1.10.340.70">
    <property type="match status" value="1"/>
</dbReference>
<dbReference type="GO" id="GO:0015074">
    <property type="term" value="P:DNA integration"/>
    <property type="evidence" value="ECO:0007669"/>
    <property type="project" value="InterPro"/>
</dbReference>
<evidence type="ECO:0000259" key="2">
    <source>
        <dbReference type="PROSITE" id="PS50994"/>
    </source>
</evidence>
<dbReference type="AlphaFoldDB" id="A0A814RWA0"/>
<dbReference type="Gene3D" id="3.30.420.10">
    <property type="entry name" value="Ribonuclease H-like superfamily/Ribonuclease H"/>
    <property type="match status" value="1"/>
</dbReference>
<comment type="caution">
    <text evidence="3">The sequence shown here is derived from an EMBL/GenBank/DDBJ whole genome shotgun (WGS) entry which is preliminary data.</text>
</comment>
<protein>
    <recommendedName>
        <fullName evidence="2">Integrase catalytic domain-containing protein</fullName>
    </recommendedName>
</protein>
<reference evidence="3" key="1">
    <citation type="submission" date="2021-02" db="EMBL/GenBank/DDBJ databases">
        <authorList>
            <person name="Nowell W R."/>
        </authorList>
    </citation>
    <scope>NUCLEOTIDE SEQUENCE</scope>
</reference>
<feature type="compositionally biased region" description="Polar residues" evidence="1">
    <location>
        <begin position="12"/>
        <end position="33"/>
    </location>
</feature>
<evidence type="ECO:0000313" key="4">
    <source>
        <dbReference type="EMBL" id="CAF3903600.1"/>
    </source>
</evidence>
<dbReference type="InterPro" id="IPR050951">
    <property type="entry name" value="Retrovirus_Pol_polyprotein"/>
</dbReference>
<accession>A0A814RWA0</accession>
<dbReference type="EMBL" id="CAJNOQ010006573">
    <property type="protein sequence ID" value="CAF1139836.1"/>
    <property type="molecule type" value="Genomic_DNA"/>
</dbReference>
<feature type="region of interest" description="Disordered" evidence="1">
    <location>
        <begin position="1"/>
        <end position="33"/>
    </location>
</feature>
<dbReference type="PANTHER" id="PTHR37984:SF15">
    <property type="entry name" value="INTEGRASE CATALYTIC DOMAIN-CONTAINING PROTEIN"/>
    <property type="match status" value="1"/>
</dbReference>
<keyword evidence="5" id="KW-1185">Reference proteome</keyword>